<keyword evidence="3" id="KW-1185">Reference proteome</keyword>
<dbReference type="Proteomes" id="UP000785679">
    <property type="component" value="Unassembled WGS sequence"/>
</dbReference>
<sequence>MVKKGTAPESPLSRSPLQCTVFPGPPRGGHSAKPRRPWFSRCKVARLHPTMNFRPNLPKTLSEHISLFSVSVVNPP</sequence>
<name>A0A8J8N997_HALGN</name>
<evidence type="ECO:0000313" key="3">
    <source>
        <dbReference type="Proteomes" id="UP000785679"/>
    </source>
</evidence>
<dbReference type="AlphaFoldDB" id="A0A8J8N997"/>
<protein>
    <submittedName>
        <fullName evidence="2">Uncharacterized protein</fullName>
    </submittedName>
</protein>
<evidence type="ECO:0000256" key="1">
    <source>
        <dbReference type="SAM" id="MobiDB-lite"/>
    </source>
</evidence>
<gene>
    <name evidence="2" type="ORF">FGO68_gene6582</name>
</gene>
<organism evidence="2 3">
    <name type="scientific">Halteria grandinella</name>
    <dbReference type="NCBI Taxonomy" id="5974"/>
    <lineage>
        <taxon>Eukaryota</taxon>
        <taxon>Sar</taxon>
        <taxon>Alveolata</taxon>
        <taxon>Ciliophora</taxon>
        <taxon>Intramacronucleata</taxon>
        <taxon>Spirotrichea</taxon>
        <taxon>Stichotrichia</taxon>
        <taxon>Sporadotrichida</taxon>
        <taxon>Halteriidae</taxon>
        <taxon>Halteria</taxon>
    </lineage>
</organism>
<accession>A0A8J8N997</accession>
<proteinExistence type="predicted"/>
<feature type="region of interest" description="Disordered" evidence="1">
    <location>
        <begin position="1"/>
        <end position="37"/>
    </location>
</feature>
<dbReference type="EMBL" id="RRYP01033493">
    <property type="protein sequence ID" value="TNV70717.1"/>
    <property type="molecule type" value="Genomic_DNA"/>
</dbReference>
<comment type="caution">
    <text evidence="2">The sequence shown here is derived from an EMBL/GenBank/DDBJ whole genome shotgun (WGS) entry which is preliminary data.</text>
</comment>
<reference evidence="2" key="1">
    <citation type="submission" date="2019-06" db="EMBL/GenBank/DDBJ databases">
        <authorList>
            <person name="Zheng W."/>
        </authorList>
    </citation>
    <scope>NUCLEOTIDE SEQUENCE</scope>
    <source>
        <strain evidence="2">QDHG01</strain>
    </source>
</reference>
<evidence type="ECO:0000313" key="2">
    <source>
        <dbReference type="EMBL" id="TNV70717.1"/>
    </source>
</evidence>